<gene>
    <name evidence="14" type="ORF">RDB_LOCUS169543</name>
</gene>
<dbReference type="EMBL" id="CAJMXA010004029">
    <property type="protein sequence ID" value="CAE6531986.1"/>
    <property type="molecule type" value="Genomic_DNA"/>
</dbReference>
<dbReference type="PROSITE" id="PS51562">
    <property type="entry name" value="RNA_CAP0_MT"/>
    <property type="match status" value="1"/>
</dbReference>
<feature type="compositionally biased region" description="Low complexity" evidence="12">
    <location>
        <begin position="78"/>
        <end position="93"/>
    </location>
</feature>
<dbReference type="Pfam" id="PF03291">
    <property type="entry name" value="mRNA_G-N7_MeTrfase"/>
    <property type="match status" value="1"/>
</dbReference>
<keyword evidence="6" id="KW-0694">RNA-binding</keyword>
<feature type="compositionally biased region" description="Basic residues" evidence="12">
    <location>
        <begin position="197"/>
        <end position="206"/>
    </location>
</feature>
<evidence type="ECO:0000256" key="8">
    <source>
        <dbReference type="ARBA" id="ARBA00032772"/>
    </source>
</evidence>
<dbReference type="EC" id="2.1.1.56" evidence="2"/>
<dbReference type="GO" id="GO:0005634">
    <property type="term" value="C:nucleus"/>
    <property type="evidence" value="ECO:0007669"/>
    <property type="project" value="TreeGrafter"/>
</dbReference>
<evidence type="ECO:0000256" key="3">
    <source>
        <dbReference type="ARBA" id="ARBA00022603"/>
    </source>
</evidence>
<feature type="region of interest" description="Disordered" evidence="12">
    <location>
        <begin position="1"/>
        <end position="46"/>
    </location>
</feature>
<dbReference type="PANTHER" id="PTHR12189:SF2">
    <property type="entry name" value="MRNA CAP GUANINE-N7 METHYLTRANSFERASE"/>
    <property type="match status" value="1"/>
</dbReference>
<evidence type="ECO:0000313" key="15">
    <source>
        <dbReference type="Proteomes" id="UP000663853"/>
    </source>
</evidence>
<comment type="catalytic activity">
    <reaction evidence="10">
        <text>a 5'-end (5'-triphosphoguanosine)-ribonucleoside in mRNA + S-adenosyl-L-methionine = a 5'-end (N(7)-methyl 5'-triphosphoguanosine)-ribonucleoside in mRNA + S-adenosyl-L-homocysteine</text>
        <dbReference type="Rhea" id="RHEA:67008"/>
        <dbReference type="Rhea" id="RHEA-COMP:17166"/>
        <dbReference type="Rhea" id="RHEA-COMP:17167"/>
        <dbReference type="ChEBI" id="CHEBI:57856"/>
        <dbReference type="ChEBI" id="CHEBI:59789"/>
        <dbReference type="ChEBI" id="CHEBI:156461"/>
        <dbReference type="ChEBI" id="CHEBI:167617"/>
        <dbReference type="EC" id="2.1.1.56"/>
    </reaction>
</comment>
<evidence type="ECO:0000256" key="7">
    <source>
        <dbReference type="ARBA" id="ARBA00023042"/>
    </source>
</evidence>
<keyword evidence="5" id="KW-0949">S-adenosyl-L-methionine</keyword>
<dbReference type="GO" id="GO:0003723">
    <property type="term" value="F:RNA binding"/>
    <property type="evidence" value="ECO:0007669"/>
    <property type="project" value="UniProtKB-KW"/>
</dbReference>
<evidence type="ECO:0000313" key="14">
    <source>
        <dbReference type="EMBL" id="CAE6531986.1"/>
    </source>
</evidence>
<evidence type="ECO:0000256" key="2">
    <source>
        <dbReference type="ARBA" id="ARBA00011926"/>
    </source>
</evidence>
<proteinExistence type="predicted"/>
<feature type="compositionally biased region" description="Basic and acidic residues" evidence="12">
    <location>
        <begin position="211"/>
        <end position="225"/>
    </location>
</feature>
<dbReference type="Proteomes" id="UP000663853">
    <property type="component" value="Unassembled WGS sequence"/>
</dbReference>
<dbReference type="InterPro" id="IPR004971">
    <property type="entry name" value="mRNA_G-N7_MeTrfase_dom"/>
</dbReference>
<dbReference type="SUPFAM" id="SSF53335">
    <property type="entry name" value="S-adenosyl-L-methionine-dependent methyltransferases"/>
    <property type="match status" value="1"/>
</dbReference>
<keyword evidence="3" id="KW-0489">Methyltransferase</keyword>
<feature type="compositionally biased region" description="Polar residues" evidence="12">
    <location>
        <begin position="15"/>
        <end position="26"/>
    </location>
</feature>
<dbReference type="Gene3D" id="3.40.50.150">
    <property type="entry name" value="Vaccinia Virus protein VP39"/>
    <property type="match status" value="1"/>
</dbReference>
<feature type="compositionally biased region" description="Basic and acidic residues" evidence="12">
    <location>
        <begin position="1"/>
        <end position="11"/>
    </location>
</feature>
<evidence type="ECO:0000256" key="4">
    <source>
        <dbReference type="ARBA" id="ARBA00022679"/>
    </source>
</evidence>
<evidence type="ECO:0000256" key="10">
    <source>
        <dbReference type="ARBA" id="ARBA00044712"/>
    </source>
</evidence>
<organism evidence="14 15">
    <name type="scientific">Rhizoctonia solani</name>
    <dbReference type="NCBI Taxonomy" id="456999"/>
    <lineage>
        <taxon>Eukaryota</taxon>
        <taxon>Fungi</taxon>
        <taxon>Dikarya</taxon>
        <taxon>Basidiomycota</taxon>
        <taxon>Agaricomycotina</taxon>
        <taxon>Agaricomycetes</taxon>
        <taxon>Cantharellales</taxon>
        <taxon>Ceratobasidiaceae</taxon>
        <taxon>Rhizoctonia</taxon>
    </lineage>
</organism>
<dbReference type="GO" id="GO:0004482">
    <property type="term" value="F:mRNA 5'-cap (guanine-N7-)-methyltransferase activity"/>
    <property type="evidence" value="ECO:0007669"/>
    <property type="project" value="UniProtKB-EC"/>
</dbReference>
<feature type="region of interest" description="Disordered" evidence="12">
    <location>
        <begin position="180"/>
        <end position="225"/>
    </location>
</feature>
<comment type="function">
    <text evidence="1">Responsible for methylating the 5'-cap structure of mRNAs.</text>
</comment>
<dbReference type="InterPro" id="IPR029063">
    <property type="entry name" value="SAM-dependent_MTases_sf"/>
</dbReference>
<sequence length="520" mass="57783">MPVFDPVKDAIESSPVASTQELSPTPSFKHDNLSAAPPSPSRRNSVSSADLSMLFNVSMRLNDGPLPTKRQRTASIHHPLSPNHSLPSSNGGPQIDTGASPGRSIMGPLALPHRSSSAPILVPYAPQRKSAGQRFKAPLTPDEQAAMERACRNTLRATVTAAATPITAPTAVTTTIATATATATHSPHPHPSPSNGPRRRRRRKKGGQGESEPRGADGKDDSHVVIQDRKWRTARQDSPIIGLRNFNNWIKSVLIIKFGYKPLHEGNTHGPNLRRGGKVLELGCGKSADFRKWAKAKIMEYVGIDIADVSIVQARARHNELTAKQRFNAEFYVFDYLSDNINTVVPLHRLRAPFDVVSMQFRMHYAFESLEKVRTVLKNVSQYLRPGGIFLGTIPNSDFLLSRLNQLPEGETSFGNSVYSIRFGSRQEQPLYGHKYWFCLKDAVEDVPEYVARWEEFAALSLEYGLKLIHRSTFHDIFHQERGTTEFGRLLKWMKVVDSSGKTAMPGDQWDAASESLLFF</sequence>
<evidence type="ECO:0000256" key="6">
    <source>
        <dbReference type="ARBA" id="ARBA00022884"/>
    </source>
</evidence>
<keyword evidence="7" id="KW-0507">mRNA processing</keyword>
<keyword evidence="4" id="KW-0808">Transferase</keyword>
<evidence type="ECO:0000256" key="5">
    <source>
        <dbReference type="ARBA" id="ARBA00022691"/>
    </source>
</evidence>
<evidence type="ECO:0000256" key="1">
    <source>
        <dbReference type="ARBA" id="ARBA00003378"/>
    </source>
</evidence>
<name>A0A8H3HR52_9AGAM</name>
<protein>
    <recommendedName>
        <fullName evidence="11">mRNA cap guanine-N(7) methyltransferase</fullName>
        <ecNumber evidence="2">2.1.1.56</ecNumber>
    </recommendedName>
    <alternativeName>
        <fullName evidence="8">mRNA (guanine-N(7))-methyltransferase</fullName>
    </alternativeName>
    <alternativeName>
        <fullName evidence="9">mRNA cap methyltransferase</fullName>
    </alternativeName>
</protein>
<dbReference type="AlphaFoldDB" id="A0A8H3HR52"/>
<evidence type="ECO:0000259" key="13">
    <source>
        <dbReference type="PROSITE" id="PS51562"/>
    </source>
</evidence>
<evidence type="ECO:0000256" key="12">
    <source>
        <dbReference type="SAM" id="MobiDB-lite"/>
    </source>
</evidence>
<reference evidence="14" key="1">
    <citation type="submission" date="2021-01" db="EMBL/GenBank/DDBJ databases">
        <authorList>
            <person name="Kaushik A."/>
        </authorList>
    </citation>
    <scope>NUCLEOTIDE SEQUENCE</scope>
    <source>
        <strain evidence="14">AG6-10EEA</strain>
    </source>
</reference>
<evidence type="ECO:0000256" key="11">
    <source>
        <dbReference type="ARBA" id="ARBA00049739"/>
    </source>
</evidence>
<keyword evidence="7" id="KW-0506">mRNA capping</keyword>
<accession>A0A8H3HR52</accession>
<comment type="caution">
    <text evidence="14">The sequence shown here is derived from an EMBL/GenBank/DDBJ whole genome shotgun (WGS) entry which is preliminary data.</text>
</comment>
<evidence type="ECO:0000256" key="9">
    <source>
        <dbReference type="ARBA" id="ARBA00033387"/>
    </source>
</evidence>
<dbReference type="CDD" id="cd02440">
    <property type="entry name" value="AdoMet_MTases"/>
    <property type="match status" value="1"/>
</dbReference>
<feature type="domain" description="MRNA cap 0 methyltransferase" evidence="13">
    <location>
        <begin position="238"/>
        <end position="520"/>
    </location>
</feature>
<feature type="region of interest" description="Disordered" evidence="12">
    <location>
        <begin position="62"/>
        <end position="112"/>
    </location>
</feature>
<dbReference type="PANTHER" id="PTHR12189">
    <property type="entry name" value="MRNA GUANINE-7- METHYLTRANSFERASE"/>
    <property type="match status" value="1"/>
</dbReference>
<dbReference type="InterPro" id="IPR039753">
    <property type="entry name" value="RG7MT1"/>
</dbReference>